<protein>
    <submittedName>
        <fullName evidence="7">Cellobiose dehydrogenase</fullName>
    </submittedName>
</protein>
<dbReference type="SUPFAM" id="SSF51316">
    <property type="entry name" value="Mss4-like"/>
    <property type="match status" value="1"/>
</dbReference>
<dbReference type="InterPro" id="IPR011057">
    <property type="entry name" value="Mss4-like_sf"/>
</dbReference>
<dbReference type="InterPro" id="IPR016181">
    <property type="entry name" value="Acyl_CoA_acyltransferase"/>
</dbReference>
<dbReference type="Gene3D" id="2.170.150.70">
    <property type="match status" value="1"/>
</dbReference>
<dbReference type="GO" id="GO:0016846">
    <property type="term" value="F:carbon-sulfur lyase activity"/>
    <property type="evidence" value="ECO:0007669"/>
    <property type="project" value="InterPro"/>
</dbReference>
<sequence length="480" mass="52665">MADQQPARTPLTGSCHCGATKYILFLTLPHPLPHPHAGGEASPPKSSQRFYRCNCTVCHKAGFFHVRPASPADDFLLLSPTDPFDALGDYLCADKRLHFFYCKGCAMRCFIFMGDAEAVDADLGALGVPGHEKGRQTKAWRVKREGGHPVFGNYLSVNGHSVDAGQAFDMRALTDSKVVQYLDCLEEENPGPRRFDYPHVGGIGASLVSSAAPRDPASNSNSNSNSNRQRPSPDRRPRHQLVTMPMPNMTPSEKQWVTVKTTLPSVPYPPTASRAPLTTRRLLIRPLAESDLEALHVLNTQPPVVRWSSRAVPNSNMDVTRRQLRDKLADDATTYEVAICLGASGEMIGIGGSHRRAGNLGWPVLSYALRAEHWGRGYATEFLQAFLRWWWTLPRDEVVLSVEASTVAAAAAGEGPLKPECVTSVATEQNIASQRVMSKSGMCLAKAWREKDLSKPDEEALVTLLGFTATMTHPSPRQDK</sequence>
<accession>A0AB34FZM5</accession>
<reference evidence="7" key="1">
    <citation type="submission" date="2023-01" db="EMBL/GenBank/DDBJ databases">
        <title>The growth and conidiation of Purpureocillium lavendulum are regulated by nitrogen source and histone H3K14 acetylation.</title>
        <authorList>
            <person name="Tang P."/>
            <person name="Han J."/>
            <person name="Zhang C."/>
            <person name="Tang P."/>
            <person name="Qi F."/>
            <person name="Zhang K."/>
            <person name="Liang L."/>
        </authorList>
    </citation>
    <scope>NUCLEOTIDE SEQUENCE</scope>
    <source>
        <strain evidence="7">YMF1.00683</strain>
    </source>
</reference>
<dbReference type="SUPFAM" id="SSF55729">
    <property type="entry name" value="Acyl-CoA N-acyltransferases (Nat)"/>
    <property type="match status" value="1"/>
</dbReference>
<feature type="domain" description="N-acetyltransferase" evidence="5">
    <location>
        <begin position="282"/>
        <end position="470"/>
    </location>
</feature>
<keyword evidence="8" id="KW-1185">Reference proteome</keyword>
<evidence type="ECO:0000313" key="8">
    <source>
        <dbReference type="Proteomes" id="UP001163105"/>
    </source>
</evidence>
<dbReference type="PROSITE" id="PS51891">
    <property type="entry name" value="CENP_V_GFA"/>
    <property type="match status" value="1"/>
</dbReference>
<dbReference type="InterPro" id="IPR051531">
    <property type="entry name" value="N-acetyltransferase"/>
</dbReference>
<proteinExistence type="inferred from homology"/>
<evidence type="ECO:0000259" key="5">
    <source>
        <dbReference type="PROSITE" id="PS51186"/>
    </source>
</evidence>
<comment type="similarity">
    <text evidence="1">Belongs to the Gfa family.</text>
</comment>
<dbReference type="GO" id="GO:0046872">
    <property type="term" value="F:metal ion binding"/>
    <property type="evidence" value="ECO:0007669"/>
    <property type="project" value="UniProtKB-KW"/>
</dbReference>
<dbReference type="Gene3D" id="3.40.630.30">
    <property type="match status" value="1"/>
</dbReference>
<evidence type="ECO:0000256" key="1">
    <source>
        <dbReference type="ARBA" id="ARBA00005495"/>
    </source>
</evidence>
<dbReference type="InterPro" id="IPR000182">
    <property type="entry name" value="GNAT_dom"/>
</dbReference>
<evidence type="ECO:0000256" key="4">
    <source>
        <dbReference type="SAM" id="MobiDB-lite"/>
    </source>
</evidence>
<name>A0AB34FZM5_9HYPO</name>
<organism evidence="7 8">
    <name type="scientific">Purpureocillium lavendulum</name>
    <dbReference type="NCBI Taxonomy" id="1247861"/>
    <lineage>
        <taxon>Eukaryota</taxon>
        <taxon>Fungi</taxon>
        <taxon>Dikarya</taxon>
        <taxon>Ascomycota</taxon>
        <taxon>Pezizomycotina</taxon>
        <taxon>Sordariomycetes</taxon>
        <taxon>Hypocreomycetidae</taxon>
        <taxon>Hypocreales</taxon>
        <taxon>Ophiocordycipitaceae</taxon>
        <taxon>Purpureocillium</taxon>
    </lineage>
</organism>
<evidence type="ECO:0000259" key="6">
    <source>
        <dbReference type="PROSITE" id="PS51891"/>
    </source>
</evidence>
<dbReference type="Proteomes" id="UP001163105">
    <property type="component" value="Unassembled WGS sequence"/>
</dbReference>
<dbReference type="PANTHER" id="PTHR43792:SF1">
    <property type="entry name" value="N-ACETYLTRANSFERASE DOMAIN-CONTAINING PROTEIN"/>
    <property type="match status" value="1"/>
</dbReference>
<keyword evidence="2" id="KW-0479">Metal-binding</keyword>
<evidence type="ECO:0000313" key="7">
    <source>
        <dbReference type="EMBL" id="KAJ6443475.1"/>
    </source>
</evidence>
<feature type="domain" description="CENP-V/GFA" evidence="6">
    <location>
        <begin position="11"/>
        <end position="151"/>
    </location>
</feature>
<comment type="caution">
    <text evidence="7">The sequence shown here is derived from an EMBL/GenBank/DDBJ whole genome shotgun (WGS) entry which is preliminary data.</text>
</comment>
<feature type="region of interest" description="Disordered" evidence="4">
    <location>
        <begin position="206"/>
        <end position="250"/>
    </location>
</feature>
<dbReference type="InterPro" id="IPR006913">
    <property type="entry name" value="CENP-V/GFA"/>
</dbReference>
<dbReference type="AlphaFoldDB" id="A0AB34FZM5"/>
<dbReference type="PROSITE" id="PS51186">
    <property type="entry name" value="GNAT"/>
    <property type="match status" value="1"/>
</dbReference>
<dbReference type="PANTHER" id="PTHR43792">
    <property type="entry name" value="GNAT FAMILY, PUTATIVE (AFU_ORTHOLOGUE AFUA_3G00765)-RELATED-RELATED"/>
    <property type="match status" value="1"/>
</dbReference>
<dbReference type="GO" id="GO:0016747">
    <property type="term" value="F:acyltransferase activity, transferring groups other than amino-acyl groups"/>
    <property type="evidence" value="ECO:0007669"/>
    <property type="project" value="InterPro"/>
</dbReference>
<dbReference type="EMBL" id="JAQHRD010000003">
    <property type="protein sequence ID" value="KAJ6443475.1"/>
    <property type="molecule type" value="Genomic_DNA"/>
</dbReference>
<feature type="compositionally biased region" description="Low complexity" evidence="4">
    <location>
        <begin position="209"/>
        <end position="230"/>
    </location>
</feature>
<evidence type="ECO:0000256" key="2">
    <source>
        <dbReference type="ARBA" id="ARBA00022723"/>
    </source>
</evidence>
<dbReference type="Pfam" id="PF13302">
    <property type="entry name" value="Acetyltransf_3"/>
    <property type="match status" value="1"/>
</dbReference>
<evidence type="ECO:0000256" key="3">
    <source>
        <dbReference type="ARBA" id="ARBA00022833"/>
    </source>
</evidence>
<gene>
    <name evidence="7" type="ORF">O9K51_04654</name>
</gene>
<keyword evidence="3" id="KW-0862">Zinc</keyword>